<feature type="transmembrane region" description="Helical" evidence="8">
    <location>
        <begin position="391"/>
        <end position="417"/>
    </location>
</feature>
<dbReference type="OrthoDB" id="159162at2"/>
<feature type="transmembrane region" description="Helical" evidence="8">
    <location>
        <begin position="224"/>
        <end position="243"/>
    </location>
</feature>
<dbReference type="InterPro" id="IPR050586">
    <property type="entry name" value="CPA3_Na-H_Antiporter_D"/>
</dbReference>
<dbReference type="InterPro" id="IPR001750">
    <property type="entry name" value="ND/Mrp_TM"/>
</dbReference>
<evidence type="ECO:0000256" key="8">
    <source>
        <dbReference type="SAM" id="Phobius"/>
    </source>
</evidence>
<feature type="transmembrane region" description="Helical" evidence="8">
    <location>
        <begin position="352"/>
        <end position="371"/>
    </location>
</feature>
<evidence type="ECO:0000313" key="10">
    <source>
        <dbReference type="EMBL" id="BAJ62065.1"/>
    </source>
</evidence>
<feature type="transmembrane region" description="Helical" evidence="8">
    <location>
        <begin position="157"/>
        <end position="177"/>
    </location>
</feature>
<feature type="transmembrane region" description="Helical" evidence="8">
    <location>
        <begin position="189"/>
        <end position="212"/>
    </location>
</feature>
<sequence length="463" mass="50512">MNAPLIWILFPLFFAFILWLVRWREGWVMRLGVVLCLLLALLAWLLPIGTGFRVFGNRWEIEPTLALAGRQLVVQNNDRPLLIFVYLIAAFWFGGSREARAHRFMIPYGLAVAALLLAALSVQPFLYAALLVELAVLLSIPLVAPPGKPVGTGALRYLIFQTFAMPFILLAGWALSAVEANPANTFFPLLAQIFLGVGFALWLAVFPFYAWMPLVAEEADPYPLGYLLMLLPTTFLLLGVRYINAVAWLKDLSALWEVLRLTGVVMILTAGGWAVFQRHLGRLFAYAVTIETGTSLLALSLNTPQSMETFAMLFLPRVLALALWALSASVMRSGGKGLRFEDLDRAAETFPFASAGLATAYLSLAGLPLLAGFPARFLLLEELATRAPLSAVLALAGTGGLLLSGFRVLAVLTGGYFGPREPRETPFQAILISVGVVVLILLGFLPRLLFPAMLGLVPAILMP</sequence>
<feature type="transmembrane region" description="Helical" evidence="8">
    <location>
        <begin position="79"/>
        <end position="95"/>
    </location>
</feature>
<keyword evidence="6 8" id="KW-0472">Membrane</keyword>
<keyword evidence="4 7" id="KW-0812">Transmembrane</keyword>
<evidence type="ECO:0000259" key="9">
    <source>
        <dbReference type="Pfam" id="PF00361"/>
    </source>
</evidence>
<feature type="transmembrane region" description="Helical" evidence="8">
    <location>
        <begin position="104"/>
        <end position="120"/>
    </location>
</feature>
<protein>
    <submittedName>
        <fullName evidence="10">Hypothetical membrane protein</fullName>
    </submittedName>
</protein>
<dbReference type="GO" id="GO:0005886">
    <property type="term" value="C:plasma membrane"/>
    <property type="evidence" value="ECO:0007669"/>
    <property type="project" value="UniProtKB-SubCell"/>
</dbReference>
<dbReference type="InParanoid" id="E8MYC0"/>
<feature type="transmembrane region" description="Helical" evidence="8">
    <location>
        <begin position="255"/>
        <end position="276"/>
    </location>
</feature>
<evidence type="ECO:0000256" key="2">
    <source>
        <dbReference type="ARBA" id="ARBA00005346"/>
    </source>
</evidence>
<dbReference type="AlphaFoldDB" id="E8MYC0"/>
<dbReference type="eggNOG" id="COG0651">
    <property type="taxonomic scope" value="Bacteria"/>
</dbReference>
<reference evidence="10 11" key="1">
    <citation type="submission" date="2010-12" db="EMBL/GenBank/DDBJ databases">
        <title>Whole genome sequence of Anaerolinea thermophila UNI-1.</title>
        <authorList>
            <person name="Narita-Yamada S."/>
            <person name="Kishi E."/>
            <person name="Watanabe Y."/>
            <person name="Takasaki K."/>
            <person name="Ankai A."/>
            <person name="Oguchi A."/>
            <person name="Fukui S."/>
            <person name="Takahashi M."/>
            <person name="Yashiro I."/>
            <person name="Hosoyama A."/>
            <person name="Sekiguchi Y."/>
            <person name="Hanada S."/>
            <person name="Fujita N."/>
        </authorList>
    </citation>
    <scope>NUCLEOTIDE SEQUENCE [LARGE SCALE GENOMIC DNA]</scope>
    <source>
        <strain evidence="11">DSM 14523 / JCM 11388 / NBRC 100420 / UNI-1</strain>
    </source>
</reference>
<dbReference type="Proteomes" id="UP000008922">
    <property type="component" value="Chromosome"/>
</dbReference>
<feature type="transmembrane region" description="Helical" evidence="8">
    <location>
        <begin position="28"/>
        <end position="46"/>
    </location>
</feature>
<accession>E8MYC0</accession>
<feature type="domain" description="NADH:quinone oxidoreductase/Mrp antiporter transmembrane" evidence="9">
    <location>
        <begin position="186"/>
        <end position="394"/>
    </location>
</feature>
<dbReference type="Pfam" id="PF00361">
    <property type="entry name" value="Proton_antipo_M"/>
    <property type="match status" value="1"/>
</dbReference>
<gene>
    <name evidence="10" type="ordered locus">ANT_00310</name>
</gene>
<dbReference type="PANTHER" id="PTHR42703">
    <property type="entry name" value="NADH DEHYDROGENASE"/>
    <property type="match status" value="1"/>
</dbReference>
<dbReference type="EMBL" id="AP012029">
    <property type="protein sequence ID" value="BAJ62065.1"/>
    <property type="molecule type" value="Genomic_DNA"/>
</dbReference>
<keyword evidence="3" id="KW-1003">Cell membrane</keyword>
<evidence type="ECO:0000313" key="11">
    <source>
        <dbReference type="Proteomes" id="UP000008922"/>
    </source>
</evidence>
<feature type="transmembrane region" description="Helical" evidence="8">
    <location>
        <begin position="313"/>
        <end position="331"/>
    </location>
</feature>
<organism evidence="10 11">
    <name type="scientific">Anaerolinea thermophila (strain DSM 14523 / JCM 11388 / NBRC 100420 / UNI-1)</name>
    <dbReference type="NCBI Taxonomy" id="926569"/>
    <lineage>
        <taxon>Bacteria</taxon>
        <taxon>Bacillati</taxon>
        <taxon>Chloroflexota</taxon>
        <taxon>Anaerolineae</taxon>
        <taxon>Anaerolineales</taxon>
        <taxon>Anaerolineaceae</taxon>
        <taxon>Anaerolinea</taxon>
    </lineage>
</organism>
<comment type="similarity">
    <text evidence="2">Belongs to the CPA3 antiporters (TC 2.A.63) subunit D family.</text>
</comment>
<evidence type="ECO:0000256" key="1">
    <source>
        <dbReference type="ARBA" id="ARBA00004651"/>
    </source>
</evidence>
<evidence type="ECO:0000256" key="5">
    <source>
        <dbReference type="ARBA" id="ARBA00022989"/>
    </source>
</evidence>
<evidence type="ECO:0000256" key="6">
    <source>
        <dbReference type="ARBA" id="ARBA00023136"/>
    </source>
</evidence>
<comment type="subcellular location">
    <subcellularLocation>
        <location evidence="1">Cell membrane</location>
        <topology evidence="1">Multi-pass membrane protein</topology>
    </subcellularLocation>
    <subcellularLocation>
        <location evidence="7">Membrane</location>
        <topology evidence="7">Multi-pass membrane protein</topology>
    </subcellularLocation>
</comment>
<keyword evidence="11" id="KW-1185">Reference proteome</keyword>
<proteinExistence type="inferred from homology"/>
<feature type="transmembrane region" description="Helical" evidence="8">
    <location>
        <begin position="429"/>
        <end position="449"/>
    </location>
</feature>
<dbReference type="STRING" id="926569.ANT_00310"/>
<name>E8MYC0_ANATU</name>
<keyword evidence="5 8" id="KW-1133">Transmembrane helix</keyword>
<dbReference type="PANTHER" id="PTHR42703:SF1">
    <property type="entry name" value="NA(+)_H(+) ANTIPORTER SUBUNIT D1"/>
    <property type="match status" value="1"/>
</dbReference>
<dbReference type="KEGG" id="atm:ANT_00310"/>
<evidence type="ECO:0000256" key="3">
    <source>
        <dbReference type="ARBA" id="ARBA00022475"/>
    </source>
</evidence>
<evidence type="ECO:0000256" key="4">
    <source>
        <dbReference type="ARBA" id="ARBA00022692"/>
    </source>
</evidence>
<dbReference type="RefSeq" id="WP_013558463.1">
    <property type="nucleotide sequence ID" value="NC_014960.1"/>
</dbReference>
<dbReference type="HOGENOM" id="CLU_573281_0_0_0"/>
<feature type="transmembrane region" description="Helical" evidence="8">
    <location>
        <begin position="6"/>
        <end position="21"/>
    </location>
</feature>
<evidence type="ECO:0000256" key="7">
    <source>
        <dbReference type="RuleBase" id="RU000320"/>
    </source>
</evidence>